<evidence type="ECO:0000259" key="2">
    <source>
        <dbReference type="Pfam" id="PF20732"/>
    </source>
</evidence>
<dbReference type="AlphaFoldDB" id="A0A430B3I6"/>
<dbReference type="Pfam" id="PF07075">
    <property type="entry name" value="NamZ_N"/>
    <property type="match status" value="1"/>
</dbReference>
<dbReference type="EMBL" id="NGKB01000006">
    <property type="protein sequence ID" value="RSU14907.1"/>
    <property type="molecule type" value="Genomic_DNA"/>
</dbReference>
<dbReference type="RefSeq" id="WP_126793594.1">
    <property type="nucleotide sequence ID" value="NZ_CP060720.1"/>
</dbReference>
<sequence>MSIVQNGIDYLKGSPFEENLKGKKVGLITNVTGLTKEFDSSVSVLDELCDLTILFAPEHGIRGEAQAGEDVASYFDPYFSKKVISLYGDKRAPSLEDIKELDVLVYDIQDIGSRYYTYIYTMYLSMKVAKEADIQFIVLDRVDVLGGNHVFGHLMPEAYFSFVGMLPIPNVYGMTVGELAYFCNEELAVQADLVVVPIKGWKRGMTFEETGLPWVMPSPNIPTPETAWLYTGTCLIEGTNLSEGRGTTKPFEIIGAPFINGTKLAENLNELSLSGIKFRPVFFTPTFSKHQGEACEGVQCHVFDKEKSEPLDAVYKLLRMIQEMYPDQLEVKIPFETSPHLFFTHLAGHPYEVSMDDEELVIEFKEKRSKYLLYK</sequence>
<dbReference type="OrthoDB" id="9801061at2"/>
<reference evidence="3 4" key="1">
    <citation type="submission" date="2017-05" db="EMBL/GenBank/DDBJ databases">
        <title>Vagococcus spp. assemblies.</title>
        <authorList>
            <person name="Gulvik C.A."/>
        </authorList>
    </citation>
    <scope>NUCLEOTIDE SEQUENCE [LARGE SCALE GENOMIC DNA]</scope>
    <source>
        <strain evidence="3 4">SS1714</strain>
    </source>
</reference>
<name>A0A430B3I6_9ENTE</name>
<dbReference type="PANTHER" id="PTHR42915">
    <property type="entry name" value="HYPOTHETICAL 460 KDA PROTEIN IN FEUA-SIGW INTERGENIC REGION [PRECURSOR]"/>
    <property type="match status" value="1"/>
</dbReference>
<protein>
    <recommendedName>
        <fullName evidence="5">DUF1343 domain-containing protein</fullName>
    </recommendedName>
</protein>
<dbReference type="InterPro" id="IPR048503">
    <property type="entry name" value="NamZ_C"/>
</dbReference>
<dbReference type="GO" id="GO:0033922">
    <property type="term" value="F:peptidoglycan beta-N-acetylmuramidase activity"/>
    <property type="evidence" value="ECO:0007669"/>
    <property type="project" value="InterPro"/>
</dbReference>
<accession>A0A430B3I6</accession>
<comment type="caution">
    <text evidence="3">The sequence shown here is derived from an EMBL/GenBank/DDBJ whole genome shotgun (WGS) entry which is preliminary data.</text>
</comment>
<feature type="domain" description="Peptidoglycan beta-N-acetylmuramidase NamZ C-terminal" evidence="2">
    <location>
        <begin position="229"/>
        <end position="374"/>
    </location>
</feature>
<feature type="domain" description="Peptidoglycan beta-N-acetylmuramidase NamZ N-terminal" evidence="1">
    <location>
        <begin position="25"/>
        <end position="224"/>
    </location>
</feature>
<dbReference type="Pfam" id="PF20732">
    <property type="entry name" value="NamZ_C"/>
    <property type="match status" value="1"/>
</dbReference>
<dbReference type="PIRSF" id="PIRSF016719">
    <property type="entry name" value="UCP016719"/>
    <property type="match status" value="1"/>
</dbReference>
<dbReference type="InterPro" id="IPR008302">
    <property type="entry name" value="NamZ"/>
</dbReference>
<proteinExistence type="predicted"/>
<dbReference type="PANTHER" id="PTHR42915:SF1">
    <property type="entry name" value="PEPTIDOGLYCAN BETA-N-ACETYLMURAMIDASE NAMZ"/>
    <property type="match status" value="1"/>
</dbReference>
<evidence type="ECO:0000259" key="1">
    <source>
        <dbReference type="Pfam" id="PF07075"/>
    </source>
</evidence>
<organism evidence="3 4">
    <name type="scientific">Vagococcus carniphilus</name>
    <dbReference type="NCBI Taxonomy" id="218144"/>
    <lineage>
        <taxon>Bacteria</taxon>
        <taxon>Bacillati</taxon>
        <taxon>Bacillota</taxon>
        <taxon>Bacilli</taxon>
        <taxon>Lactobacillales</taxon>
        <taxon>Enterococcaceae</taxon>
        <taxon>Vagococcus</taxon>
    </lineage>
</organism>
<dbReference type="InterPro" id="IPR048502">
    <property type="entry name" value="NamZ_N"/>
</dbReference>
<dbReference type="GeneID" id="95579564"/>
<evidence type="ECO:0000313" key="4">
    <source>
        <dbReference type="Proteomes" id="UP000288028"/>
    </source>
</evidence>
<evidence type="ECO:0008006" key="5">
    <source>
        <dbReference type="Google" id="ProtNLM"/>
    </source>
</evidence>
<dbReference type="Proteomes" id="UP000288028">
    <property type="component" value="Unassembled WGS sequence"/>
</dbReference>
<dbReference type="Gene3D" id="3.40.50.12170">
    <property type="entry name" value="Uncharacterised protein PF07075, DUF1343"/>
    <property type="match status" value="1"/>
</dbReference>
<gene>
    <name evidence="3" type="ORF">CBF28_07505</name>
</gene>
<evidence type="ECO:0000313" key="3">
    <source>
        <dbReference type="EMBL" id="RSU14907.1"/>
    </source>
</evidence>
<dbReference type="Gene3D" id="3.90.1150.140">
    <property type="match status" value="1"/>
</dbReference>
<keyword evidence="4" id="KW-1185">Reference proteome</keyword>